<accession>K6VRY0</accession>
<keyword evidence="3" id="KW-1185">Reference proteome</keyword>
<proteinExistence type="predicted"/>
<organism evidence="2 3">
    <name type="scientific">Austwickia chelonae NBRC 105200</name>
    <dbReference type="NCBI Taxonomy" id="1184607"/>
    <lineage>
        <taxon>Bacteria</taxon>
        <taxon>Bacillati</taxon>
        <taxon>Actinomycetota</taxon>
        <taxon>Actinomycetes</taxon>
        <taxon>Micrococcales</taxon>
        <taxon>Dermatophilaceae</taxon>
        <taxon>Austwickia</taxon>
    </lineage>
</organism>
<evidence type="ECO:0000313" key="3">
    <source>
        <dbReference type="Proteomes" id="UP000008495"/>
    </source>
</evidence>
<protein>
    <submittedName>
        <fullName evidence="2">Uncharacterized protein</fullName>
    </submittedName>
</protein>
<dbReference type="Proteomes" id="UP000008495">
    <property type="component" value="Unassembled WGS sequence"/>
</dbReference>
<name>K6VRY0_9MICO</name>
<evidence type="ECO:0000256" key="1">
    <source>
        <dbReference type="SAM" id="MobiDB-lite"/>
    </source>
</evidence>
<feature type="compositionally biased region" description="Polar residues" evidence="1">
    <location>
        <begin position="1"/>
        <end position="14"/>
    </location>
</feature>
<sequence>MAALSISFTFANNTSRAASSSRRAHQYSTEPRTRPNKPPTPTRGFTYTASGAGNPATSPLNRSITCRKSPTAPPAEPDDDATPRPDPDVSNVRDTAAAAASPRHPTPDNPTNFD</sequence>
<comment type="caution">
    <text evidence="2">The sequence shown here is derived from an EMBL/GenBank/DDBJ whole genome shotgun (WGS) entry which is preliminary data.</text>
</comment>
<evidence type="ECO:0000313" key="2">
    <source>
        <dbReference type="EMBL" id="GAB79484.1"/>
    </source>
</evidence>
<reference evidence="2 3" key="1">
    <citation type="submission" date="2012-08" db="EMBL/GenBank/DDBJ databases">
        <title>Whole genome shotgun sequence of Austwickia chelonae NBRC 105200.</title>
        <authorList>
            <person name="Yoshida I."/>
            <person name="Hosoyama A."/>
            <person name="Tsuchikane K."/>
            <person name="Katsumata H."/>
            <person name="Ando Y."/>
            <person name="Ohji S."/>
            <person name="Hamada M."/>
            <person name="Tamura T."/>
            <person name="Yamazoe A."/>
            <person name="Yamazaki S."/>
            <person name="Fujita N."/>
        </authorList>
    </citation>
    <scope>NUCLEOTIDE SEQUENCE [LARGE SCALE GENOMIC DNA]</scope>
    <source>
        <strain evidence="2 3">NBRC 105200</strain>
    </source>
</reference>
<feature type="compositionally biased region" description="Polar residues" evidence="1">
    <location>
        <begin position="45"/>
        <end position="68"/>
    </location>
</feature>
<feature type="region of interest" description="Disordered" evidence="1">
    <location>
        <begin position="1"/>
        <end position="114"/>
    </location>
</feature>
<dbReference type="EMBL" id="BAGZ01000029">
    <property type="protein sequence ID" value="GAB79484.1"/>
    <property type="molecule type" value="Genomic_DNA"/>
</dbReference>
<gene>
    <name evidence="2" type="ORF">AUCHE_29_00040</name>
</gene>
<dbReference type="AlphaFoldDB" id="K6VRY0"/>